<evidence type="ECO:0000259" key="4">
    <source>
        <dbReference type="Pfam" id="PF13193"/>
    </source>
</evidence>
<evidence type="ECO:0000313" key="6">
    <source>
        <dbReference type="Proteomes" id="UP001596244"/>
    </source>
</evidence>
<dbReference type="Proteomes" id="UP001596244">
    <property type="component" value="Unassembled WGS sequence"/>
</dbReference>
<evidence type="ECO:0000313" key="5">
    <source>
        <dbReference type="EMBL" id="MFC6147017.1"/>
    </source>
</evidence>
<gene>
    <name evidence="5" type="ORF">ACFPUZ_09390</name>
</gene>
<dbReference type="RefSeq" id="WP_377001657.1">
    <property type="nucleotide sequence ID" value="NZ_JBHSQE010000009.1"/>
</dbReference>
<evidence type="ECO:0000256" key="1">
    <source>
        <dbReference type="ARBA" id="ARBA00006432"/>
    </source>
</evidence>
<dbReference type="InterPro" id="IPR020845">
    <property type="entry name" value="AMP-binding_CS"/>
</dbReference>
<dbReference type="SUPFAM" id="SSF56801">
    <property type="entry name" value="Acetyl-CoA synthetase-like"/>
    <property type="match status" value="1"/>
</dbReference>
<evidence type="ECO:0000259" key="3">
    <source>
        <dbReference type="Pfam" id="PF00501"/>
    </source>
</evidence>
<keyword evidence="2" id="KW-0436">Ligase</keyword>
<dbReference type="InterPro" id="IPR025110">
    <property type="entry name" value="AMP-bd_C"/>
</dbReference>
<protein>
    <submittedName>
        <fullName evidence="5">Class I adenylate-forming enzyme family protein</fullName>
    </submittedName>
</protein>
<name>A0ABW1QDY4_9CORY</name>
<feature type="domain" description="AMP-dependent synthetase/ligase" evidence="3">
    <location>
        <begin position="12"/>
        <end position="370"/>
    </location>
</feature>
<comment type="similarity">
    <text evidence="1">Belongs to the ATP-dependent AMP-binding enzyme family.</text>
</comment>
<proteinExistence type="inferred from homology"/>
<dbReference type="Gene3D" id="3.30.300.30">
    <property type="match status" value="1"/>
</dbReference>
<comment type="caution">
    <text evidence="5">The sequence shown here is derived from an EMBL/GenBank/DDBJ whole genome shotgun (WGS) entry which is preliminary data.</text>
</comment>
<reference evidence="6" key="1">
    <citation type="journal article" date="2019" name="Int. J. Syst. Evol. Microbiol.">
        <title>The Global Catalogue of Microorganisms (GCM) 10K type strain sequencing project: providing services to taxonomists for standard genome sequencing and annotation.</title>
        <authorList>
            <consortium name="The Broad Institute Genomics Platform"/>
            <consortium name="The Broad Institute Genome Sequencing Center for Infectious Disease"/>
            <person name="Wu L."/>
            <person name="Ma J."/>
        </authorList>
    </citation>
    <scope>NUCLEOTIDE SEQUENCE [LARGE SCALE GENOMIC DNA]</scope>
    <source>
        <strain evidence="6">CCUG 51943</strain>
    </source>
</reference>
<dbReference type="Pfam" id="PF00501">
    <property type="entry name" value="AMP-binding"/>
    <property type="match status" value="1"/>
</dbReference>
<dbReference type="InterPro" id="IPR045851">
    <property type="entry name" value="AMP-bd_C_sf"/>
</dbReference>
<dbReference type="Pfam" id="PF13193">
    <property type="entry name" value="AMP-binding_C"/>
    <property type="match status" value="1"/>
</dbReference>
<organism evidence="5 6">
    <name type="scientific">Corynebacterium nasicanis</name>
    <dbReference type="NCBI Taxonomy" id="1448267"/>
    <lineage>
        <taxon>Bacteria</taxon>
        <taxon>Bacillati</taxon>
        <taxon>Actinomycetota</taxon>
        <taxon>Actinomycetes</taxon>
        <taxon>Mycobacteriales</taxon>
        <taxon>Corynebacteriaceae</taxon>
        <taxon>Corynebacterium</taxon>
    </lineage>
</organism>
<dbReference type="Gene3D" id="3.40.50.12780">
    <property type="entry name" value="N-terminal domain of ligase-like"/>
    <property type="match status" value="1"/>
</dbReference>
<sequence>MRTIGDWLRLHHRQHPRTEALVGIDGRRTYGELAERSWGMARGLRSLGIDDGDRVGVLGSNTVFNAEMFFSVAASGGVYVAYNWRWTASELAHGIQETSASVIIVEQQFVELLDDALAILSRDVETLPTVIVEGEQADALRQGEGTFHDTATLDSPLCIIYTGGSTGRSKGVVLSHRAAVVNAINEIIDCRLGSRPGERGLIVTPLFHSAGLLCWLVSHFVAASTSVLAPKFDEDSLTDWVEKERITNTFMIPNMMRKMMDRGVFDNPVFRRHLKAVHTGAGLLRMPDKELFAATLPDTELFYRYGLTEAGPMVTRLRHEDMFDPAVDGSIGQEYFSVEIQLQDPDGRPVPPGELGEICVRGPSLMSGYYGRPDQTAEAFRGGWLHTGDVATEDERGYFYFRDRLKEMIKTGGENVYAAEVEQVLHLHPCVLEAAVMGVPDLTWDEEVRAAIVLRDGTVATAEELSTFLRGHLAGYKIPKQMVFLETDDLPRSAAGKLVKTQLKKNLGWIP</sequence>
<dbReference type="EMBL" id="JBHSQE010000009">
    <property type="protein sequence ID" value="MFC6147017.1"/>
    <property type="molecule type" value="Genomic_DNA"/>
</dbReference>
<keyword evidence="6" id="KW-1185">Reference proteome</keyword>
<evidence type="ECO:0000256" key="2">
    <source>
        <dbReference type="ARBA" id="ARBA00022598"/>
    </source>
</evidence>
<dbReference type="InterPro" id="IPR000873">
    <property type="entry name" value="AMP-dep_synth/lig_dom"/>
</dbReference>
<feature type="domain" description="AMP-binding enzyme C-terminal" evidence="4">
    <location>
        <begin position="420"/>
        <end position="497"/>
    </location>
</feature>
<accession>A0ABW1QDY4</accession>
<dbReference type="PANTHER" id="PTHR43201:SF5">
    <property type="entry name" value="MEDIUM-CHAIN ACYL-COA LIGASE ACSF2, MITOCHONDRIAL"/>
    <property type="match status" value="1"/>
</dbReference>
<dbReference type="InterPro" id="IPR042099">
    <property type="entry name" value="ANL_N_sf"/>
</dbReference>
<dbReference type="PROSITE" id="PS00455">
    <property type="entry name" value="AMP_BINDING"/>
    <property type="match status" value="1"/>
</dbReference>
<dbReference type="PANTHER" id="PTHR43201">
    <property type="entry name" value="ACYL-COA SYNTHETASE"/>
    <property type="match status" value="1"/>
</dbReference>